<dbReference type="GO" id="GO:0004144">
    <property type="term" value="F:diacylglycerol O-acyltransferase activity"/>
    <property type="evidence" value="ECO:0007669"/>
    <property type="project" value="UniProtKB-EC"/>
</dbReference>
<feature type="transmembrane region" description="Helical" evidence="13">
    <location>
        <begin position="165"/>
        <end position="183"/>
    </location>
</feature>
<feature type="transmembrane region" description="Helical" evidence="13">
    <location>
        <begin position="415"/>
        <end position="437"/>
    </location>
</feature>
<feature type="compositionally biased region" description="Low complexity" evidence="12">
    <location>
        <begin position="32"/>
        <end position="52"/>
    </location>
</feature>
<evidence type="ECO:0000256" key="12">
    <source>
        <dbReference type="SAM" id="MobiDB-lite"/>
    </source>
</evidence>
<dbReference type="STRING" id="765915.A0A1Y2HZ63"/>
<dbReference type="AlphaFoldDB" id="A0A1Y2HZ63"/>
<reference evidence="14 15" key="1">
    <citation type="submission" date="2016-07" db="EMBL/GenBank/DDBJ databases">
        <title>Pervasive Adenine N6-methylation of Active Genes in Fungi.</title>
        <authorList>
            <consortium name="DOE Joint Genome Institute"/>
            <person name="Mondo S.J."/>
            <person name="Dannebaum R.O."/>
            <person name="Kuo R.C."/>
            <person name="Labutti K."/>
            <person name="Haridas S."/>
            <person name="Kuo A."/>
            <person name="Salamov A."/>
            <person name="Ahrendt S.R."/>
            <person name="Lipzen A."/>
            <person name="Sullivan W."/>
            <person name="Andreopoulos W.B."/>
            <person name="Clum A."/>
            <person name="Lindquist E."/>
            <person name="Daum C."/>
            <person name="Ramamoorthy G.K."/>
            <person name="Gryganskyi A."/>
            <person name="Culley D."/>
            <person name="Magnuson J.K."/>
            <person name="James T.Y."/>
            <person name="O'Malley M.A."/>
            <person name="Stajich J.E."/>
            <person name="Spatafora J.W."/>
            <person name="Visel A."/>
            <person name="Grigoriev I.V."/>
        </authorList>
    </citation>
    <scope>NUCLEOTIDE SEQUENCE [LARGE SCALE GENOMIC DNA]</scope>
    <source>
        <strain evidence="14 15">PL171</strain>
    </source>
</reference>
<dbReference type="GO" id="GO:0019432">
    <property type="term" value="P:triglyceride biosynthetic process"/>
    <property type="evidence" value="ECO:0007669"/>
    <property type="project" value="TreeGrafter"/>
</dbReference>
<feature type="transmembrane region" description="Helical" evidence="13">
    <location>
        <begin position="271"/>
        <end position="293"/>
    </location>
</feature>
<feature type="transmembrane region" description="Helical" evidence="13">
    <location>
        <begin position="512"/>
        <end position="532"/>
    </location>
</feature>
<comment type="caution">
    <text evidence="14">The sequence shown here is derived from an EMBL/GenBank/DDBJ whole genome shotgun (WGS) entry which is preliminary data.</text>
</comment>
<evidence type="ECO:0000256" key="11">
    <source>
        <dbReference type="ARBA" id="ARBA00023568"/>
    </source>
</evidence>
<feature type="region of interest" description="Disordered" evidence="12">
    <location>
        <begin position="32"/>
        <end position="58"/>
    </location>
</feature>
<sequence length="604" mass="67242">MTCSTTVAGPEPTTPKKTVKKKVVRRVLVLRTGAGDEADSSDSGIASSVVSEAAKEGSTIRVRRIVRRSISSPGSLVGAASSPSSSDVESTTGPAAPALARPSTPRKIVQAKSASGASQPSPMAKKQPVHELYPKDAHSIHALPAHKRVAHSPLSKEAEEQSYRGLVNVAAMLLVVGNLRLIIENLSKYGLLIRSPFANGLPTGDVLVFLGCVAYLGFATLVSFALEKEGANMGALYFVNEPTLRSYAWINLGMLLVVPTAFTWFSIHSPVYGTALLMMTTVLVLKLASYHLVNAELRYFHAYSHEFATYAGVAGRRARYPANITLRNLVEFVSFPTLCYQPAYPRTPRVRISKVLRHLVETVVSCTLMYIILFQYMEPIMKNTMRSIRHTETGHIKYDSATAIVFLERLLKLSIAMVHFWLLMFYALFHAWVNLLAELTRFADREFYLAWWNASTIAAYWRLWNQPVHAWLKRHLYIPMVSGRGLPDPCKIPGDTSSDFAKPRKTYSKMQGALAIFFVSAVFHELIVAVPVKIFRLHAFNAMFVQVPLIIVTQVMDNVYRKRHPHGMNTAGNLVMWIAFCVAGLPMGAMLYYIEWCQREQCVV</sequence>
<gene>
    <name evidence="14" type="ORF">BCR44DRAFT_115742</name>
</gene>
<evidence type="ECO:0000256" key="8">
    <source>
        <dbReference type="ARBA" id="ARBA00022989"/>
    </source>
</evidence>
<dbReference type="OrthoDB" id="10039049at2759"/>
<dbReference type="InterPro" id="IPR014371">
    <property type="entry name" value="Oat_ACAT_DAG_ARE"/>
</dbReference>
<name>A0A1Y2HZ63_9FUNG</name>
<keyword evidence="5 14" id="KW-0808">Transferase</keyword>
<feature type="transmembrane region" description="Helical" evidence="13">
    <location>
        <begin position="359"/>
        <end position="377"/>
    </location>
</feature>
<evidence type="ECO:0000256" key="6">
    <source>
        <dbReference type="ARBA" id="ARBA00022692"/>
    </source>
</evidence>
<dbReference type="EMBL" id="MCFL01000006">
    <property type="protein sequence ID" value="ORZ39011.1"/>
    <property type="molecule type" value="Genomic_DNA"/>
</dbReference>
<comment type="function">
    <text evidence="11">Sterol O-acyltransferase that catalyzes the formation of stery esters.</text>
</comment>
<keyword evidence="10 14" id="KW-0012">Acyltransferase</keyword>
<protein>
    <recommendedName>
        <fullName evidence="4">diacylglycerol O-acyltransferase</fullName>
        <ecNumber evidence="4">2.3.1.20</ecNumber>
    </recommendedName>
</protein>
<evidence type="ECO:0000256" key="3">
    <source>
        <dbReference type="ARBA" id="ARBA00009010"/>
    </source>
</evidence>
<keyword evidence="6 13" id="KW-0812">Transmembrane</keyword>
<keyword evidence="8 13" id="KW-1133">Transmembrane helix</keyword>
<evidence type="ECO:0000256" key="4">
    <source>
        <dbReference type="ARBA" id="ARBA00013244"/>
    </source>
</evidence>
<dbReference type="Pfam" id="PF03062">
    <property type="entry name" value="MBOAT"/>
    <property type="match status" value="1"/>
</dbReference>
<feature type="transmembrane region" description="Helical" evidence="13">
    <location>
        <begin position="572"/>
        <end position="594"/>
    </location>
</feature>
<dbReference type="InterPro" id="IPR004299">
    <property type="entry name" value="MBOAT_fam"/>
</dbReference>
<dbReference type="Proteomes" id="UP000193411">
    <property type="component" value="Unassembled WGS sequence"/>
</dbReference>
<keyword evidence="9 13" id="KW-0472">Membrane</keyword>
<evidence type="ECO:0000313" key="15">
    <source>
        <dbReference type="Proteomes" id="UP000193411"/>
    </source>
</evidence>
<comment type="similarity">
    <text evidence="3">Belongs to the membrane-bound acyltransferase family. Sterol o-acyltransferase subfamily.</text>
</comment>
<dbReference type="PANTHER" id="PTHR10408">
    <property type="entry name" value="STEROL O-ACYLTRANSFERASE"/>
    <property type="match status" value="1"/>
</dbReference>
<evidence type="ECO:0000313" key="14">
    <source>
        <dbReference type="EMBL" id="ORZ39011.1"/>
    </source>
</evidence>
<dbReference type="PANTHER" id="PTHR10408:SF7">
    <property type="entry name" value="DIACYLGLYCEROL O-ACYLTRANSFERASE 1"/>
    <property type="match status" value="1"/>
</dbReference>
<keyword evidence="15" id="KW-1185">Reference proteome</keyword>
<evidence type="ECO:0000256" key="9">
    <source>
        <dbReference type="ARBA" id="ARBA00023136"/>
    </source>
</evidence>
<feature type="transmembrane region" description="Helical" evidence="13">
    <location>
        <begin position="206"/>
        <end position="226"/>
    </location>
</feature>
<evidence type="ECO:0000256" key="13">
    <source>
        <dbReference type="SAM" id="Phobius"/>
    </source>
</evidence>
<dbReference type="GO" id="GO:0005789">
    <property type="term" value="C:endoplasmic reticulum membrane"/>
    <property type="evidence" value="ECO:0007669"/>
    <property type="project" value="UniProtKB-SubCell"/>
</dbReference>
<comment type="pathway">
    <text evidence="2">Lipid metabolism.</text>
</comment>
<evidence type="ECO:0000256" key="1">
    <source>
        <dbReference type="ARBA" id="ARBA00004477"/>
    </source>
</evidence>
<comment type="subcellular location">
    <subcellularLocation>
        <location evidence="1">Endoplasmic reticulum membrane</location>
        <topology evidence="1">Multi-pass membrane protein</topology>
    </subcellularLocation>
</comment>
<dbReference type="EC" id="2.3.1.20" evidence="4"/>
<feature type="compositionally biased region" description="Low complexity" evidence="12">
    <location>
        <begin position="72"/>
        <end position="90"/>
    </location>
</feature>
<organism evidence="14 15">
    <name type="scientific">Catenaria anguillulae PL171</name>
    <dbReference type="NCBI Taxonomy" id="765915"/>
    <lineage>
        <taxon>Eukaryota</taxon>
        <taxon>Fungi</taxon>
        <taxon>Fungi incertae sedis</taxon>
        <taxon>Blastocladiomycota</taxon>
        <taxon>Blastocladiomycetes</taxon>
        <taxon>Blastocladiales</taxon>
        <taxon>Catenariaceae</taxon>
        <taxon>Catenaria</taxon>
    </lineage>
</organism>
<evidence type="ECO:0000256" key="7">
    <source>
        <dbReference type="ARBA" id="ARBA00022824"/>
    </source>
</evidence>
<keyword evidence="7" id="KW-0256">Endoplasmic reticulum</keyword>
<feature type="transmembrane region" description="Helical" evidence="13">
    <location>
        <begin position="247"/>
        <end position="265"/>
    </location>
</feature>
<feature type="compositionally biased region" description="Polar residues" evidence="12">
    <location>
        <begin position="112"/>
        <end position="121"/>
    </location>
</feature>
<evidence type="ECO:0000256" key="5">
    <source>
        <dbReference type="ARBA" id="ARBA00022679"/>
    </source>
</evidence>
<accession>A0A1Y2HZ63</accession>
<proteinExistence type="inferred from homology"/>
<evidence type="ECO:0000256" key="10">
    <source>
        <dbReference type="ARBA" id="ARBA00023315"/>
    </source>
</evidence>
<evidence type="ECO:0000256" key="2">
    <source>
        <dbReference type="ARBA" id="ARBA00005189"/>
    </source>
</evidence>
<feature type="region of interest" description="Disordered" evidence="12">
    <location>
        <begin position="72"/>
        <end position="129"/>
    </location>
</feature>